<dbReference type="EMBL" id="LDRB01000058">
    <property type="protein sequence ID" value="KTR39205.1"/>
    <property type="molecule type" value="Genomic_DNA"/>
</dbReference>
<organism evidence="1 2">
    <name type="scientific">Curtobacterium oceanosedimentum</name>
    <dbReference type="NCBI Taxonomy" id="465820"/>
    <lineage>
        <taxon>Bacteria</taxon>
        <taxon>Bacillati</taxon>
        <taxon>Actinomycetota</taxon>
        <taxon>Actinomycetes</taxon>
        <taxon>Micrococcales</taxon>
        <taxon>Microbacteriaceae</taxon>
        <taxon>Curtobacterium</taxon>
    </lineage>
</organism>
<comment type="caution">
    <text evidence="1">The sequence shown here is derived from an EMBL/GenBank/DDBJ whole genome shotgun (WGS) entry which is preliminary data.</text>
</comment>
<dbReference type="Proteomes" id="UP000078335">
    <property type="component" value="Unassembled WGS sequence"/>
</dbReference>
<evidence type="ECO:0000313" key="1">
    <source>
        <dbReference type="EMBL" id="KTR39205.1"/>
    </source>
</evidence>
<name>A0ABR5S4Y0_9MICO</name>
<evidence type="ECO:0000313" key="2">
    <source>
        <dbReference type="Proteomes" id="UP000078335"/>
    </source>
</evidence>
<dbReference type="RefSeq" id="WP_058729315.1">
    <property type="nucleotide sequence ID" value="NZ_LDRB01000058.1"/>
</dbReference>
<keyword evidence="2" id="KW-1185">Reference proteome</keyword>
<sequence>MPLRICPKRTSQLVAEHAEGGWFVGDEELGAVFTGAGTITANGLVTARADLRVDDLKQLRRRLSPDQALQSIQVGTDASAEQTEWAAALGFTRAGGIPTMTMDLREAAEFLEHPFRVRRAERSDSDAMAQCIADGFELDTLAESAPFANAALLARPEVTGIVVE</sequence>
<reference evidence="1 2" key="1">
    <citation type="journal article" date="2016" name="Front. Microbiol.">
        <title>Genomic Resource of Rice Seed Associated Bacteria.</title>
        <authorList>
            <person name="Midha S."/>
            <person name="Bansal K."/>
            <person name="Sharma S."/>
            <person name="Kumar N."/>
            <person name="Patil P.P."/>
            <person name="Chaudhry V."/>
            <person name="Patil P.B."/>
        </authorList>
    </citation>
    <scope>NUCLEOTIDE SEQUENCE [LARGE SCALE GENOMIC DNA]</scope>
    <source>
        <strain evidence="1 2">NS263</strain>
    </source>
</reference>
<gene>
    <name evidence="1" type="ORF">NS263_11030</name>
</gene>
<protein>
    <submittedName>
        <fullName evidence="1">Uncharacterized protein</fullName>
    </submittedName>
</protein>
<proteinExistence type="predicted"/>
<accession>A0ABR5S4Y0</accession>